<keyword evidence="1" id="KW-0812">Transmembrane</keyword>
<dbReference type="EMBL" id="PEBW01000009">
    <property type="protein sequence ID" value="PTQ50896.1"/>
    <property type="molecule type" value="Genomic_DNA"/>
</dbReference>
<protein>
    <submittedName>
        <fullName evidence="2">Stage V sporulation protein AE (SpoVAE)</fullName>
    </submittedName>
</protein>
<keyword evidence="1" id="KW-0472">Membrane</keyword>
<accession>A0A2T5G3Y5</accession>
<reference evidence="2 3" key="1">
    <citation type="submission" date="2017-08" db="EMBL/GenBank/DDBJ databases">
        <title>Burning lignite coal seam in the remote Altai Mountains harbors a hydrogen-driven thermophilic microbial community.</title>
        <authorList>
            <person name="Kadnikov V.V."/>
            <person name="Mardanov A.V."/>
            <person name="Ivasenko D."/>
            <person name="Beletsky A.V."/>
            <person name="Karnachuk O.V."/>
            <person name="Ravin N.V."/>
        </authorList>
    </citation>
    <scope>NUCLEOTIDE SEQUENCE [LARGE SCALE GENOMIC DNA]</scope>
    <source>
        <strain evidence="2">AL31</strain>
    </source>
</reference>
<name>A0A2T5G3Y5_9BACL</name>
<keyword evidence="1" id="KW-1133">Transmembrane helix</keyword>
<evidence type="ECO:0000313" key="2">
    <source>
        <dbReference type="EMBL" id="PTQ50896.1"/>
    </source>
</evidence>
<evidence type="ECO:0000313" key="3">
    <source>
        <dbReference type="Proteomes" id="UP000244016"/>
    </source>
</evidence>
<feature type="transmembrane region" description="Helical" evidence="1">
    <location>
        <begin position="27"/>
        <end position="47"/>
    </location>
</feature>
<evidence type="ECO:0000256" key="1">
    <source>
        <dbReference type="SAM" id="Phobius"/>
    </source>
</evidence>
<dbReference type="Pfam" id="PF03862">
    <property type="entry name" value="SpoVAC_SpoVAEB"/>
    <property type="match status" value="1"/>
</dbReference>
<dbReference type="Proteomes" id="UP000244016">
    <property type="component" value="Unassembled WGS sequence"/>
</dbReference>
<feature type="transmembrane region" description="Helical" evidence="1">
    <location>
        <begin position="83"/>
        <end position="112"/>
    </location>
</feature>
<dbReference type="PANTHER" id="PTHR38450:SF2">
    <property type="entry name" value="STAGE V SPORULATION PROTEIN AEB"/>
    <property type="match status" value="1"/>
</dbReference>
<comment type="caution">
    <text evidence="2">The sequence shown here is derived from an EMBL/GenBank/DDBJ whole genome shotgun (WGS) entry which is preliminary data.</text>
</comment>
<dbReference type="NCBIfam" id="TIGR02839">
    <property type="entry name" value="spore_V_AE"/>
    <property type="match status" value="1"/>
</dbReference>
<dbReference type="InterPro" id="IPR005562">
    <property type="entry name" value="SpoVA"/>
</dbReference>
<dbReference type="AlphaFoldDB" id="A0A2T5G3Y5"/>
<organism evidence="2 3">
    <name type="scientific">Brockia lithotrophica</name>
    <dbReference type="NCBI Taxonomy" id="933949"/>
    <lineage>
        <taxon>Bacteria</taxon>
        <taxon>Bacillati</taxon>
        <taxon>Bacillota</taxon>
        <taxon>Bacilli</taxon>
        <taxon>Bacillales</taxon>
        <taxon>Bacillales Family X. Incertae Sedis</taxon>
        <taxon>Brockia</taxon>
    </lineage>
</organism>
<sequence length="118" mass="12395">MLYLMAFLVGGLFSVLGQILLDVVRLTPAHTTVTLVVLGAVLAGLGLYEPLLQFAGAGASVPVSSFGYSLVRGALDEVERYGIVGVITGMFEITSAGISSAILFSFLATLVFRPRERG</sequence>
<gene>
    <name evidence="2" type="ORF">BLITH_1435</name>
</gene>
<dbReference type="InterPro" id="IPR014204">
    <property type="entry name" value="Spore_V_AE"/>
</dbReference>
<proteinExistence type="predicted"/>
<dbReference type="PANTHER" id="PTHR38450">
    <property type="entry name" value="STAGE V SPORULATION PROTEIN AC-RELATED"/>
    <property type="match status" value="1"/>
</dbReference>